<dbReference type="NCBIfam" id="TIGR03805">
    <property type="entry name" value="beta_helix_1"/>
    <property type="match status" value="1"/>
</dbReference>
<dbReference type="NCBIfam" id="TIGR03806">
    <property type="entry name" value="chp_HNE_0200"/>
    <property type="match status" value="1"/>
</dbReference>
<dbReference type="InterPro" id="IPR022269">
    <property type="entry name" value="SO_2930-like_C"/>
</dbReference>
<dbReference type="EMBL" id="AP019799">
    <property type="protein sequence ID" value="BBL90451.1"/>
    <property type="molecule type" value="Genomic_DNA"/>
</dbReference>
<dbReference type="InterPro" id="IPR006626">
    <property type="entry name" value="PbH1"/>
</dbReference>
<evidence type="ECO:0000313" key="2">
    <source>
        <dbReference type="EMBL" id="BBL90451.1"/>
    </source>
</evidence>
<dbReference type="InterPro" id="IPR022442">
    <property type="entry name" value="SO_2930-like_dom"/>
</dbReference>
<dbReference type="InterPro" id="IPR039448">
    <property type="entry name" value="Beta_helix"/>
</dbReference>
<dbReference type="Pfam" id="PF13229">
    <property type="entry name" value="Beta_helix"/>
    <property type="match status" value="1"/>
</dbReference>
<name>A0A510IAJ9_9VIBR</name>
<evidence type="ECO:0000313" key="3">
    <source>
        <dbReference type="Proteomes" id="UP000315115"/>
    </source>
</evidence>
<sequence>MHGINKTVVAALISSSLLMGCNSDDYDEPQTSSGYELSEYGTPELCGNGQEWASAEQVTAIENLVELAEDNSVVTLPAGCFKMNNQLTVDSKNNLVLRGAGIDQTYLDFSGVDGKDGIAISGGSNITVSDLQIAEASKNGLKADGVEGIIIRDVAAVWLEVPRARDEDGNLRGTYGIYPVKSQNVLIEDTWSYGSADAGIYVGQTIGAVIRDNVAEKNIAGIEIENSSNVDVYNNLALGNTGGVLLFDLPGATTIGRLIDDVRIFDNVIRDNNLENYVDTTCQNGLGGCGVVGIVPPGTGVVILSGRNSEFFNNTITNHDSMALAMTSYLLVNGDPNAYSPLNGTSEGNAVMQGWNPVPTNMYFHDNTITNTGANPNGSLIEDMILAYTLNHQAFPALFYDGAGESLIRSQMFAPLRDALNGMTGTTNWNYLTEFTDADSNCLVNNGASVGVLVDNMDPTAIGRYAENPANADFLYENEQTTLLTTGCDSKTPLDINTVTINGVVYGYNQTEDGATDPDNPDTPNGIVGNASCTLDSVAGINWDAITRESATYGENCVSLSQYNLFEDAKDPTQNLNLAASAKGTLYEMNVELFTDYARKYRFVVMPNEASAGYREQEVFDFPVGTVLIKTFALPSSTENARGENEELIETRLLIRRDSGWIALPYVWNEDKTDAYLTAVSVPFERSVEHNGETLNFTYEVPSRNECTLCHKVESDVSDPTGNTQPKGFSPIGPKARNLNSVQDVSDGSPVNQLVHWETLGLFTEALPDTPENLPKTPVFDTEAGASNLTDTELLDYAKAYLDVNCAHCHRTEGKAASNPFKFEYWREGISEMGICARGITFHKGPSPYVIVPGDPENSVLHYRINVDNGNMMPELGRHVVHDEGVQLIADWINSIDTTGWSCVE</sequence>
<dbReference type="GO" id="GO:0020037">
    <property type="term" value="F:heme binding"/>
    <property type="evidence" value="ECO:0007669"/>
    <property type="project" value="InterPro"/>
</dbReference>
<accession>A0A510IAJ9</accession>
<proteinExistence type="predicted"/>
<dbReference type="PROSITE" id="PS51257">
    <property type="entry name" value="PROKAR_LIPOPROTEIN"/>
    <property type="match status" value="1"/>
</dbReference>
<dbReference type="InterPro" id="IPR036909">
    <property type="entry name" value="Cyt_c-like_dom_sf"/>
</dbReference>
<reference evidence="3" key="1">
    <citation type="submission" date="2019-07" db="EMBL/GenBank/DDBJ databases">
        <title>Complete Genome Sequences of Vibrion rotiferianus strain AM7.</title>
        <authorList>
            <person name="Miyazaki K."/>
            <person name="Wiseschart A."/>
            <person name="Pootanakit K."/>
            <person name="Ishimori K."/>
            <person name="Kitahara K."/>
        </authorList>
    </citation>
    <scope>NUCLEOTIDE SEQUENCE [LARGE SCALE GENOMIC DNA]</scope>
    <source>
        <strain evidence="3">AM7</strain>
    </source>
</reference>
<dbReference type="GO" id="GO:0009055">
    <property type="term" value="F:electron transfer activity"/>
    <property type="evidence" value="ECO:0007669"/>
    <property type="project" value="InterPro"/>
</dbReference>
<dbReference type="InterPro" id="IPR011050">
    <property type="entry name" value="Pectin_lyase_fold/virulence"/>
</dbReference>
<dbReference type="InterPro" id="IPR012334">
    <property type="entry name" value="Pectin_lyas_fold"/>
</dbReference>
<organism evidence="2 3">
    <name type="scientific">Vibrio rotiferianus</name>
    <dbReference type="NCBI Taxonomy" id="190895"/>
    <lineage>
        <taxon>Bacteria</taxon>
        <taxon>Pseudomonadati</taxon>
        <taxon>Pseudomonadota</taxon>
        <taxon>Gammaproteobacteria</taxon>
        <taxon>Vibrionales</taxon>
        <taxon>Vibrionaceae</taxon>
        <taxon>Vibrio</taxon>
    </lineage>
</organism>
<dbReference type="Proteomes" id="UP000315115">
    <property type="component" value="Chromosome 2"/>
</dbReference>
<dbReference type="InterPro" id="IPR022441">
    <property type="entry name" value="Para_beta_helix_rpt-2"/>
</dbReference>
<protein>
    <recommendedName>
        <fullName evidence="1">Right handed beta helix domain-containing protein</fullName>
    </recommendedName>
</protein>
<dbReference type="SMART" id="SM00710">
    <property type="entry name" value="PbH1"/>
    <property type="match status" value="6"/>
</dbReference>
<dbReference type="NCBIfam" id="TIGR03804">
    <property type="entry name" value="para_beta_helix"/>
    <property type="match status" value="1"/>
</dbReference>
<feature type="domain" description="Right handed beta helix" evidence="1">
    <location>
        <begin position="173"/>
        <end position="326"/>
    </location>
</feature>
<dbReference type="RefSeq" id="WP_143693343.1">
    <property type="nucleotide sequence ID" value="NZ_AP019799.1"/>
</dbReference>
<gene>
    <name evidence="2" type="ORF">VroAM7_31040</name>
</gene>
<dbReference type="SUPFAM" id="SSF51126">
    <property type="entry name" value="Pectin lyase-like"/>
    <property type="match status" value="1"/>
</dbReference>
<evidence type="ECO:0000259" key="1">
    <source>
        <dbReference type="Pfam" id="PF13229"/>
    </source>
</evidence>
<dbReference type="AlphaFoldDB" id="A0A510IAJ9"/>
<dbReference type="SUPFAM" id="SSF46626">
    <property type="entry name" value="Cytochrome c"/>
    <property type="match status" value="1"/>
</dbReference>
<dbReference type="Gene3D" id="2.160.20.10">
    <property type="entry name" value="Single-stranded right-handed beta-helix, Pectin lyase-like"/>
    <property type="match status" value="1"/>
</dbReference>